<evidence type="ECO:0000313" key="4">
    <source>
        <dbReference type="Proteomes" id="UP000245207"/>
    </source>
</evidence>
<feature type="domain" description="Myb-like" evidence="2">
    <location>
        <begin position="25"/>
        <end position="93"/>
    </location>
</feature>
<gene>
    <name evidence="3" type="ORF">CTI12_AA435150</name>
</gene>
<evidence type="ECO:0000313" key="3">
    <source>
        <dbReference type="EMBL" id="PWA54452.1"/>
    </source>
</evidence>
<dbReference type="STRING" id="35608.A0A2U1LZL2"/>
<evidence type="ECO:0000259" key="2">
    <source>
        <dbReference type="PROSITE" id="PS50090"/>
    </source>
</evidence>
<dbReference type="EMBL" id="PKPP01007069">
    <property type="protein sequence ID" value="PWA54452.1"/>
    <property type="molecule type" value="Genomic_DNA"/>
</dbReference>
<feature type="region of interest" description="Disordered" evidence="1">
    <location>
        <begin position="1"/>
        <end position="35"/>
    </location>
</feature>
<accession>A0A2U1LZL2</accession>
<dbReference type="PANTHER" id="PTHR45023:SF13">
    <property type="entry name" value="PUTATIVE-RELATED"/>
    <property type="match status" value="1"/>
</dbReference>
<dbReference type="AlphaFoldDB" id="A0A2U1LZL2"/>
<organism evidence="3 4">
    <name type="scientific">Artemisia annua</name>
    <name type="common">Sweet wormwood</name>
    <dbReference type="NCBI Taxonomy" id="35608"/>
    <lineage>
        <taxon>Eukaryota</taxon>
        <taxon>Viridiplantae</taxon>
        <taxon>Streptophyta</taxon>
        <taxon>Embryophyta</taxon>
        <taxon>Tracheophyta</taxon>
        <taxon>Spermatophyta</taxon>
        <taxon>Magnoliopsida</taxon>
        <taxon>eudicotyledons</taxon>
        <taxon>Gunneridae</taxon>
        <taxon>Pentapetalae</taxon>
        <taxon>asterids</taxon>
        <taxon>campanulids</taxon>
        <taxon>Asterales</taxon>
        <taxon>Asteraceae</taxon>
        <taxon>Asteroideae</taxon>
        <taxon>Anthemideae</taxon>
        <taxon>Artemisiinae</taxon>
        <taxon>Artemisia</taxon>
    </lineage>
</organism>
<dbReference type="OrthoDB" id="1225588at2759"/>
<dbReference type="InterPro" id="IPR001005">
    <property type="entry name" value="SANT/Myb"/>
</dbReference>
<dbReference type="PROSITE" id="PS50090">
    <property type="entry name" value="MYB_LIKE"/>
    <property type="match status" value="1"/>
</dbReference>
<comment type="caution">
    <text evidence="3">The sequence shown here is derived from an EMBL/GenBank/DDBJ whole genome shotgun (WGS) entry which is preliminary data.</text>
</comment>
<sequence>MESGSLPGGQENDDDVEVVEEIKNPGKAKKEPWSTDEEVALAKAWVHISTCPKVGNEQKSASFWRKILEHFTITMGNTNRTHHSLNTKWKNMHTEVNTFNGLWIQSLRPPFTGASVAGSPVIRSPTSLTFRHWAGVSPHTWSYDFAETCVFGKQSPGPGHCDPLCEEAPLLPKLRGYFAEFLRESCLAPLSEKLLRIK</sequence>
<reference evidence="3 4" key="1">
    <citation type="journal article" date="2018" name="Mol. Plant">
        <title>The genome of Artemisia annua provides insight into the evolution of Asteraceae family and artemisinin biosynthesis.</title>
        <authorList>
            <person name="Shen Q."/>
            <person name="Zhang L."/>
            <person name="Liao Z."/>
            <person name="Wang S."/>
            <person name="Yan T."/>
            <person name="Shi P."/>
            <person name="Liu M."/>
            <person name="Fu X."/>
            <person name="Pan Q."/>
            <person name="Wang Y."/>
            <person name="Lv Z."/>
            <person name="Lu X."/>
            <person name="Zhang F."/>
            <person name="Jiang W."/>
            <person name="Ma Y."/>
            <person name="Chen M."/>
            <person name="Hao X."/>
            <person name="Li L."/>
            <person name="Tang Y."/>
            <person name="Lv G."/>
            <person name="Zhou Y."/>
            <person name="Sun X."/>
            <person name="Brodelius P.E."/>
            <person name="Rose J.K.C."/>
            <person name="Tang K."/>
        </authorList>
    </citation>
    <scope>NUCLEOTIDE SEQUENCE [LARGE SCALE GENOMIC DNA]</scope>
    <source>
        <strain evidence="4">cv. Huhao1</strain>
        <tissue evidence="3">Leaf</tissue>
    </source>
</reference>
<dbReference type="PANTHER" id="PTHR45023">
    <property type="match status" value="1"/>
</dbReference>
<evidence type="ECO:0000256" key="1">
    <source>
        <dbReference type="SAM" id="MobiDB-lite"/>
    </source>
</evidence>
<dbReference type="Proteomes" id="UP000245207">
    <property type="component" value="Unassembled WGS sequence"/>
</dbReference>
<name>A0A2U1LZL2_ARTAN</name>
<dbReference type="Gene3D" id="1.10.10.60">
    <property type="entry name" value="Homeodomain-like"/>
    <property type="match status" value="1"/>
</dbReference>
<protein>
    <recommendedName>
        <fullName evidence="2">Myb-like domain-containing protein</fullName>
    </recommendedName>
</protein>
<keyword evidence="4" id="KW-1185">Reference proteome</keyword>
<proteinExistence type="predicted"/>
<feature type="compositionally biased region" description="Basic and acidic residues" evidence="1">
    <location>
        <begin position="20"/>
        <end position="33"/>
    </location>
</feature>